<evidence type="ECO:0000313" key="3">
    <source>
        <dbReference type="Proteomes" id="UP000314294"/>
    </source>
</evidence>
<reference evidence="2 3" key="1">
    <citation type="submission" date="2019-03" db="EMBL/GenBank/DDBJ databases">
        <title>First draft genome of Liparis tanakae, snailfish: a comprehensive survey of snailfish specific genes.</title>
        <authorList>
            <person name="Kim W."/>
            <person name="Song I."/>
            <person name="Jeong J.-H."/>
            <person name="Kim D."/>
            <person name="Kim S."/>
            <person name="Ryu S."/>
            <person name="Song J.Y."/>
            <person name="Lee S.K."/>
        </authorList>
    </citation>
    <scope>NUCLEOTIDE SEQUENCE [LARGE SCALE GENOMIC DNA]</scope>
    <source>
        <tissue evidence="2">Muscle</tissue>
    </source>
</reference>
<dbReference type="EMBL" id="SRLO01000166">
    <property type="protein sequence ID" value="TNN70222.1"/>
    <property type="molecule type" value="Genomic_DNA"/>
</dbReference>
<proteinExistence type="predicted"/>
<keyword evidence="3" id="KW-1185">Reference proteome</keyword>
<protein>
    <submittedName>
        <fullName evidence="2">Uncharacterized protein</fullName>
    </submittedName>
</protein>
<sequence length="202" mass="22383">MKLLGRLPNTDFVHGSERDVPPQMDMFLWATYKHLGVAGITYARQASCLPVDPRTSPTVSPMERMGGDGESSGSQMLSDYTAQPGAKPQRQCMRAIISCSAPTISAPRRDGDRLRVKSGPPCSAVPLDEDTRRAVLHEVTLDMAVSNHSVVELPVLCFHTESIRFFAVITQRYYSSDTMDHLKSCTFGHPPMSAWVQLDIRM</sequence>
<dbReference type="AlphaFoldDB" id="A0A4Z2HZ41"/>
<comment type="caution">
    <text evidence="2">The sequence shown here is derived from an EMBL/GenBank/DDBJ whole genome shotgun (WGS) entry which is preliminary data.</text>
</comment>
<name>A0A4Z2HZ41_9TELE</name>
<gene>
    <name evidence="2" type="ORF">EYF80_019593</name>
</gene>
<feature type="region of interest" description="Disordered" evidence="1">
    <location>
        <begin position="53"/>
        <end position="76"/>
    </location>
</feature>
<dbReference type="Proteomes" id="UP000314294">
    <property type="component" value="Unassembled WGS sequence"/>
</dbReference>
<organism evidence="2 3">
    <name type="scientific">Liparis tanakae</name>
    <name type="common">Tanaka's snailfish</name>
    <dbReference type="NCBI Taxonomy" id="230148"/>
    <lineage>
        <taxon>Eukaryota</taxon>
        <taxon>Metazoa</taxon>
        <taxon>Chordata</taxon>
        <taxon>Craniata</taxon>
        <taxon>Vertebrata</taxon>
        <taxon>Euteleostomi</taxon>
        <taxon>Actinopterygii</taxon>
        <taxon>Neopterygii</taxon>
        <taxon>Teleostei</taxon>
        <taxon>Neoteleostei</taxon>
        <taxon>Acanthomorphata</taxon>
        <taxon>Eupercaria</taxon>
        <taxon>Perciformes</taxon>
        <taxon>Cottioidei</taxon>
        <taxon>Cottales</taxon>
        <taxon>Liparidae</taxon>
        <taxon>Liparis</taxon>
    </lineage>
</organism>
<accession>A0A4Z2HZ41</accession>
<evidence type="ECO:0000313" key="2">
    <source>
        <dbReference type="EMBL" id="TNN70222.1"/>
    </source>
</evidence>
<evidence type="ECO:0000256" key="1">
    <source>
        <dbReference type="SAM" id="MobiDB-lite"/>
    </source>
</evidence>